<keyword evidence="1" id="KW-1133">Transmembrane helix</keyword>
<protein>
    <submittedName>
        <fullName evidence="2">Acyl-CoA synthetase</fullName>
    </submittedName>
</protein>
<keyword evidence="1" id="KW-0812">Transmembrane</keyword>
<evidence type="ECO:0000256" key="1">
    <source>
        <dbReference type="SAM" id="Phobius"/>
    </source>
</evidence>
<comment type="caution">
    <text evidence="2">The sequence shown here is derived from an EMBL/GenBank/DDBJ whole genome shotgun (WGS) entry which is preliminary data.</text>
</comment>
<gene>
    <name evidence="2" type="ORF">FVP74_01050</name>
</gene>
<dbReference type="AlphaFoldDB" id="A0A5C8I9N5"/>
<feature type="transmembrane region" description="Helical" evidence="1">
    <location>
        <begin position="47"/>
        <end position="72"/>
    </location>
</feature>
<evidence type="ECO:0000313" key="3">
    <source>
        <dbReference type="Proteomes" id="UP000321949"/>
    </source>
</evidence>
<feature type="transmembrane region" description="Helical" evidence="1">
    <location>
        <begin position="21"/>
        <end position="41"/>
    </location>
</feature>
<proteinExistence type="predicted"/>
<name>A0A5C8I9N5_9MICO</name>
<feature type="transmembrane region" description="Helical" evidence="1">
    <location>
        <begin position="79"/>
        <end position="100"/>
    </location>
</feature>
<feature type="transmembrane region" description="Helical" evidence="1">
    <location>
        <begin position="139"/>
        <end position="160"/>
    </location>
</feature>
<feature type="transmembrane region" description="Helical" evidence="1">
    <location>
        <begin position="106"/>
        <end position="127"/>
    </location>
</feature>
<dbReference type="EMBL" id="VRSX01000001">
    <property type="protein sequence ID" value="TXK15042.1"/>
    <property type="molecule type" value="Genomic_DNA"/>
</dbReference>
<keyword evidence="1" id="KW-0472">Membrane</keyword>
<sequence length="221" mass="22567">MPPLRRSSVVSQAAATRTFEVRHVQLARAFFAALAAVMITFTPDHSAAVGLSVFSGFAMATGIVLLLAAWLVRPGGRRAPAVALGVVTILAGMVGGLGGIRSITLFFVLVIAWALLAGVVELVAGVRARRRGDAAARDAVFIGALTILLAVGLLLVNPAYSLEYFIKEAGATFELTGISIGVGIFGAYAAIVAVFLGIAGFSPRPAVATADDLTASAGESA</sequence>
<evidence type="ECO:0000313" key="2">
    <source>
        <dbReference type="EMBL" id="TXK15042.1"/>
    </source>
</evidence>
<accession>A0A5C8I9N5</accession>
<organism evidence="2 3">
    <name type="scientific">Microbacterium saccharophilum</name>
    <dbReference type="NCBI Taxonomy" id="1213358"/>
    <lineage>
        <taxon>Bacteria</taxon>
        <taxon>Bacillati</taxon>
        <taxon>Actinomycetota</taxon>
        <taxon>Actinomycetes</taxon>
        <taxon>Micrococcales</taxon>
        <taxon>Microbacteriaceae</taxon>
        <taxon>Microbacterium</taxon>
    </lineage>
</organism>
<keyword evidence="3" id="KW-1185">Reference proteome</keyword>
<reference evidence="2 3" key="1">
    <citation type="submission" date="2019-08" db="EMBL/GenBank/DDBJ databases">
        <authorList>
            <person name="Dong K."/>
        </authorList>
    </citation>
    <scope>NUCLEOTIDE SEQUENCE [LARGE SCALE GENOMIC DNA]</scope>
    <source>
        <strain evidence="2 3">K-1</strain>
    </source>
</reference>
<dbReference type="Proteomes" id="UP000321949">
    <property type="component" value="Unassembled WGS sequence"/>
</dbReference>
<dbReference type="OrthoDB" id="5083956at2"/>
<feature type="transmembrane region" description="Helical" evidence="1">
    <location>
        <begin position="180"/>
        <end position="201"/>
    </location>
</feature>